<keyword evidence="8" id="KW-1185">Reference proteome</keyword>
<dbReference type="Gene3D" id="1.10.1740.10">
    <property type="match status" value="1"/>
</dbReference>
<comment type="caution">
    <text evidence="7">The sequence shown here is derived from an EMBL/GenBank/DDBJ whole genome shotgun (WGS) entry which is preliminary data.</text>
</comment>
<evidence type="ECO:0000259" key="6">
    <source>
        <dbReference type="PROSITE" id="PS00622"/>
    </source>
</evidence>
<feature type="domain" description="HTH luxR-type" evidence="6">
    <location>
        <begin position="157"/>
        <end position="184"/>
    </location>
</feature>
<dbReference type="PANTHER" id="PTHR43133:SF8">
    <property type="entry name" value="RNA POLYMERASE SIGMA FACTOR HI_1459-RELATED"/>
    <property type="match status" value="1"/>
</dbReference>
<dbReference type="Proteomes" id="UP001596091">
    <property type="component" value="Unassembled WGS sequence"/>
</dbReference>
<proteinExistence type="inferred from homology"/>
<dbReference type="InterPro" id="IPR013249">
    <property type="entry name" value="RNA_pol_sigma70_r4_t2"/>
</dbReference>
<evidence type="ECO:0000256" key="4">
    <source>
        <dbReference type="ARBA" id="ARBA00023125"/>
    </source>
</evidence>
<evidence type="ECO:0000256" key="5">
    <source>
        <dbReference type="ARBA" id="ARBA00023163"/>
    </source>
</evidence>
<gene>
    <name evidence="7" type="ORF">ACFPT7_15135</name>
</gene>
<organism evidence="7 8">
    <name type="scientific">Acidicapsa dinghuensis</name>
    <dbReference type="NCBI Taxonomy" id="2218256"/>
    <lineage>
        <taxon>Bacteria</taxon>
        <taxon>Pseudomonadati</taxon>
        <taxon>Acidobacteriota</taxon>
        <taxon>Terriglobia</taxon>
        <taxon>Terriglobales</taxon>
        <taxon>Acidobacteriaceae</taxon>
        <taxon>Acidicapsa</taxon>
    </lineage>
</organism>
<keyword evidence="3" id="KW-0731">Sigma factor</keyword>
<evidence type="ECO:0000256" key="2">
    <source>
        <dbReference type="ARBA" id="ARBA00023015"/>
    </source>
</evidence>
<evidence type="ECO:0000313" key="7">
    <source>
        <dbReference type="EMBL" id="MFC5863640.1"/>
    </source>
</evidence>
<sequence>MPGVPSDATQIQPLPLVVGTKHGGENHDLEREVVALFDSYRSRLLAYVSAFGISNNDAEELVQEVFLALFCHLRLGKSRKNLPGWIFRVAHNLALKHRRDGSARYQYADADNALAAHDHRLNPEEHLLSTRRRERLVSVVDALPEQDRLCLMLRAEGLRYREIARILGISLGSVSASLTRTLRRLTRVDGQ</sequence>
<dbReference type="InterPro" id="IPR014284">
    <property type="entry name" value="RNA_pol_sigma-70_dom"/>
</dbReference>
<name>A0ABW1EI09_9BACT</name>
<keyword evidence="2" id="KW-0805">Transcription regulation</keyword>
<dbReference type="Pfam" id="PF04542">
    <property type="entry name" value="Sigma70_r2"/>
    <property type="match status" value="1"/>
</dbReference>
<dbReference type="PANTHER" id="PTHR43133">
    <property type="entry name" value="RNA POLYMERASE ECF-TYPE SIGMA FACTO"/>
    <property type="match status" value="1"/>
</dbReference>
<dbReference type="InterPro" id="IPR013324">
    <property type="entry name" value="RNA_pol_sigma_r3/r4-like"/>
</dbReference>
<evidence type="ECO:0000313" key="8">
    <source>
        <dbReference type="Proteomes" id="UP001596091"/>
    </source>
</evidence>
<dbReference type="PROSITE" id="PS00622">
    <property type="entry name" value="HTH_LUXR_1"/>
    <property type="match status" value="1"/>
</dbReference>
<accession>A0ABW1EI09</accession>
<comment type="similarity">
    <text evidence="1">Belongs to the sigma-70 factor family. ECF subfamily.</text>
</comment>
<dbReference type="InterPro" id="IPR039425">
    <property type="entry name" value="RNA_pol_sigma-70-like"/>
</dbReference>
<protein>
    <submittedName>
        <fullName evidence="7">RNA polymerase sigma factor</fullName>
    </submittedName>
</protein>
<dbReference type="InterPro" id="IPR000792">
    <property type="entry name" value="Tscrpt_reg_LuxR_C"/>
</dbReference>
<evidence type="ECO:0000256" key="3">
    <source>
        <dbReference type="ARBA" id="ARBA00023082"/>
    </source>
</evidence>
<dbReference type="Pfam" id="PF08281">
    <property type="entry name" value="Sigma70_r4_2"/>
    <property type="match status" value="1"/>
</dbReference>
<reference evidence="8" key="1">
    <citation type="journal article" date="2019" name="Int. J. Syst. Evol. Microbiol.">
        <title>The Global Catalogue of Microorganisms (GCM) 10K type strain sequencing project: providing services to taxonomists for standard genome sequencing and annotation.</title>
        <authorList>
            <consortium name="The Broad Institute Genomics Platform"/>
            <consortium name="The Broad Institute Genome Sequencing Center for Infectious Disease"/>
            <person name="Wu L."/>
            <person name="Ma J."/>
        </authorList>
    </citation>
    <scope>NUCLEOTIDE SEQUENCE [LARGE SCALE GENOMIC DNA]</scope>
    <source>
        <strain evidence="8">JCM 4087</strain>
    </source>
</reference>
<dbReference type="RefSeq" id="WP_263340046.1">
    <property type="nucleotide sequence ID" value="NZ_JAGSYH010000005.1"/>
</dbReference>
<dbReference type="EMBL" id="JBHSPH010000005">
    <property type="protein sequence ID" value="MFC5863640.1"/>
    <property type="molecule type" value="Genomic_DNA"/>
</dbReference>
<keyword evidence="4" id="KW-0238">DNA-binding</keyword>
<dbReference type="Gene3D" id="1.10.10.10">
    <property type="entry name" value="Winged helix-like DNA-binding domain superfamily/Winged helix DNA-binding domain"/>
    <property type="match status" value="1"/>
</dbReference>
<dbReference type="CDD" id="cd06171">
    <property type="entry name" value="Sigma70_r4"/>
    <property type="match status" value="1"/>
</dbReference>
<dbReference type="SUPFAM" id="SSF88659">
    <property type="entry name" value="Sigma3 and sigma4 domains of RNA polymerase sigma factors"/>
    <property type="match status" value="1"/>
</dbReference>
<dbReference type="InterPro" id="IPR013325">
    <property type="entry name" value="RNA_pol_sigma_r2"/>
</dbReference>
<evidence type="ECO:0000256" key="1">
    <source>
        <dbReference type="ARBA" id="ARBA00010641"/>
    </source>
</evidence>
<dbReference type="SUPFAM" id="SSF88946">
    <property type="entry name" value="Sigma2 domain of RNA polymerase sigma factors"/>
    <property type="match status" value="1"/>
</dbReference>
<dbReference type="NCBIfam" id="TIGR02937">
    <property type="entry name" value="sigma70-ECF"/>
    <property type="match status" value="1"/>
</dbReference>
<dbReference type="InterPro" id="IPR007627">
    <property type="entry name" value="RNA_pol_sigma70_r2"/>
</dbReference>
<dbReference type="InterPro" id="IPR036388">
    <property type="entry name" value="WH-like_DNA-bd_sf"/>
</dbReference>
<keyword evidence="5" id="KW-0804">Transcription</keyword>